<dbReference type="CDD" id="cd04190">
    <property type="entry name" value="Chitin_synth_C"/>
    <property type="match status" value="1"/>
</dbReference>
<dbReference type="InterPro" id="IPR036400">
    <property type="entry name" value="Cyt_B5-like_heme/steroid_sf"/>
</dbReference>
<evidence type="ECO:0000256" key="7">
    <source>
        <dbReference type="ARBA" id="ARBA00022989"/>
    </source>
</evidence>
<keyword evidence="5" id="KW-0808">Transferase</keyword>
<evidence type="ECO:0000259" key="15">
    <source>
        <dbReference type="PROSITE" id="PS51456"/>
    </source>
</evidence>
<proteinExistence type="inferred from homology"/>
<dbReference type="STRING" id="1754190.A0A1Y2EQA2"/>
<dbReference type="GO" id="GO:0004100">
    <property type="term" value="F:chitin synthase activity"/>
    <property type="evidence" value="ECO:0007669"/>
    <property type="project" value="UniProtKB-EC"/>
</dbReference>
<feature type="transmembrane region" description="Helical" evidence="14">
    <location>
        <begin position="1553"/>
        <end position="1571"/>
    </location>
</feature>
<dbReference type="PROSITE" id="PS51998">
    <property type="entry name" value="DEK_C"/>
    <property type="match status" value="1"/>
</dbReference>
<dbReference type="GO" id="GO:0005524">
    <property type="term" value="F:ATP binding"/>
    <property type="evidence" value="ECO:0007669"/>
    <property type="project" value="UniProtKB-UniRule"/>
</dbReference>
<evidence type="ECO:0000313" key="17">
    <source>
        <dbReference type="EMBL" id="ORY73770.1"/>
    </source>
</evidence>
<evidence type="ECO:0000256" key="10">
    <source>
        <dbReference type="ARBA" id="ARBA00023175"/>
    </source>
</evidence>
<evidence type="ECO:0000256" key="6">
    <source>
        <dbReference type="ARBA" id="ARBA00022692"/>
    </source>
</evidence>
<keyword evidence="12" id="KW-0067">ATP-binding</keyword>
<evidence type="ECO:0000256" key="11">
    <source>
        <dbReference type="ARBA" id="ARBA00023180"/>
    </source>
</evidence>
<dbReference type="InterPro" id="IPR001609">
    <property type="entry name" value="Myosin_head_motor_dom-like"/>
</dbReference>
<feature type="domain" description="DEK-C" evidence="16">
    <location>
        <begin position="1779"/>
        <end position="1834"/>
    </location>
</feature>
<dbReference type="PANTHER" id="PTHR22914">
    <property type="entry name" value="CHITIN SYNTHASE"/>
    <property type="match status" value="1"/>
</dbReference>
<dbReference type="GO" id="GO:0003774">
    <property type="term" value="F:cytoskeletal motor activity"/>
    <property type="evidence" value="ECO:0007669"/>
    <property type="project" value="UniProtKB-UniRule"/>
</dbReference>
<name>A0A1Y2EQA2_9FUNG</name>
<feature type="compositionally biased region" description="Acidic residues" evidence="13">
    <location>
        <begin position="817"/>
        <end position="830"/>
    </location>
</feature>
<keyword evidence="11" id="KW-0325">Glycoprotein</keyword>
<feature type="transmembrane region" description="Helical" evidence="14">
    <location>
        <begin position="1154"/>
        <end position="1173"/>
    </location>
</feature>
<feature type="transmembrane region" description="Helical" evidence="14">
    <location>
        <begin position="1578"/>
        <end position="1597"/>
    </location>
</feature>
<protein>
    <recommendedName>
        <fullName evidence="2">chitin synthase</fullName>
        <ecNumber evidence="2">2.4.1.16</ecNumber>
    </recommendedName>
</protein>
<evidence type="ECO:0000256" key="1">
    <source>
        <dbReference type="ARBA" id="ARBA00004651"/>
    </source>
</evidence>
<feature type="binding site" evidence="12">
    <location>
        <begin position="113"/>
        <end position="120"/>
    </location>
    <ligand>
        <name>ATP</name>
        <dbReference type="ChEBI" id="CHEBI:30616"/>
    </ligand>
</feature>
<dbReference type="GO" id="GO:0016459">
    <property type="term" value="C:myosin complex"/>
    <property type="evidence" value="ECO:0007669"/>
    <property type="project" value="UniProtKB-KW"/>
</dbReference>
<feature type="region of interest" description="Actin-binding" evidence="12">
    <location>
        <begin position="603"/>
        <end position="625"/>
    </location>
</feature>
<feature type="transmembrane region" description="Helical" evidence="14">
    <location>
        <begin position="1603"/>
        <end position="1623"/>
    </location>
</feature>
<feature type="compositionally biased region" description="Basic and acidic residues" evidence="13">
    <location>
        <begin position="803"/>
        <end position="816"/>
    </location>
</feature>
<keyword evidence="12" id="KW-0547">Nucleotide-binding</keyword>
<dbReference type="GO" id="GO:0003779">
    <property type="term" value="F:actin binding"/>
    <property type="evidence" value="ECO:0007669"/>
    <property type="project" value="UniProtKB-KW"/>
</dbReference>
<keyword evidence="3" id="KW-1003">Cell membrane</keyword>
<evidence type="ECO:0000259" key="16">
    <source>
        <dbReference type="PROSITE" id="PS51998"/>
    </source>
</evidence>
<dbReference type="Pfam" id="PF08766">
    <property type="entry name" value="DEK_C"/>
    <property type="match status" value="1"/>
</dbReference>
<keyword evidence="12" id="KW-0009">Actin-binding</keyword>
<dbReference type="SUPFAM" id="SSF109715">
    <property type="entry name" value="DEK C-terminal domain"/>
    <property type="match status" value="1"/>
</dbReference>
<keyword evidence="8 12" id="KW-0518">Myosin</keyword>
<dbReference type="InterPro" id="IPR027417">
    <property type="entry name" value="P-loop_NTPase"/>
</dbReference>
<dbReference type="Gene3D" id="1.20.120.720">
    <property type="entry name" value="Myosin VI head, motor domain, U50 subdomain"/>
    <property type="match status" value="1"/>
</dbReference>
<dbReference type="Gene3D" id="1.10.10.820">
    <property type="match status" value="1"/>
</dbReference>
<evidence type="ECO:0000256" key="4">
    <source>
        <dbReference type="ARBA" id="ARBA00022676"/>
    </source>
</evidence>
<dbReference type="SUPFAM" id="SSF52540">
    <property type="entry name" value="P-loop containing nucleoside triphosphate hydrolases"/>
    <property type="match status" value="1"/>
</dbReference>
<dbReference type="Proteomes" id="UP000193920">
    <property type="component" value="Unassembled WGS sequence"/>
</dbReference>
<evidence type="ECO:0000256" key="14">
    <source>
        <dbReference type="SAM" id="Phobius"/>
    </source>
</evidence>
<evidence type="ECO:0000256" key="3">
    <source>
        <dbReference type="ARBA" id="ARBA00022475"/>
    </source>
</evidence>
<dbReference type="GO" id="GO:0031505">
    <property type="term" value="P:fungal-type cell wall organization"/>
    <property type="evidence" value="ECO:0007669"/>
    <property type="project" value="TreeGrafter"/>
</dbReference>
<keyword evidence="18" id="KW-1185">Reference proteome</keyword>
<dbReference type="EMBL" id="MCOG01000032">
    <property type="protein sequence ID" value="ORY73770.1"/>
    <property type="molecule type" value="Genomic_DNA"/>
</dbReference>
<organism evidence="17 18">
    <name type="scientific">Neocallimastix californiae</name>
    <dbReference type="NCBI Taxonomy" id="1754190"/>
    <lineage>
        <taxon>Eukaryota</taxon>
        <taxon>Fungi</taxon>
        <taxon>Fungi incertae sedis</taxon>
        <taxon>Chytridiomycota</taxon>
        <taxon>Chytridiomycota incertae sedis</taxon>
        <taxon>Neocallimastigomycetes</taxon>
        <taxon>Neocallimastigales</taxon>
        <taxon>Neocallimastigaceae</taxon>
        <taxon>Neocallimastix</taxon>
    </lineage>
</organism>
<dbReference type="Pfam" id="PF03142">
    <property type="entry name" value="Chitin_synth_2"/>
    <property type="match status" value="1"/>
</dbReference>
<feature type="compositionally biased region" description="Basic residues" evidence="13">
    <location>
        <begin position="575"/>
        <end position="585"/>
    </location>
</feature>
<feature type="transmembrane region" description="Helical" evidence="14">
    <location>
        <begin position="843"/>
        <end position="864"/>
    </location>
</feature>
<dbReference type="Gene3D" id="3.40.850.10">
    <property type="entry name" value="Kinesin motor domain"/>
    <property type="match status" value="1"/>
</dbReference>
<evidence type="ECO:0000256" key="2">
    <source>
        <dbReference type="ARBA" id="ARBA00012543"/>
    </source>
</evidence>
<feature type="transmembrane region" description="Helical" evidence="14">
    <location>
        <begin position="1524"/>
        <end position="1547"/>
    </location>
</feature>
<dbReference type="Pfam" id="PF00063">
    <property type="entry name" value="Myosin_head"/>
    <property type="match status" value="1"/>
</dbReference>
<sequence length="1837" mass="210813">MVRGKKPQLSASKEDIRDINPLTNETIVNNLRDRYSNNALYTRIGSNLIVAVNPNRRTDAITEETEMAYLEDAMDTSNEGSKKKLPPHVYEIASKAYLHLCRNGEDQSIILRGISGSGKSFTRDMLIKYLCDLSKGKKKSKIRTGIKNTSVILNAFGNSRTLLNPDASRYGKYTEIQYDNHGKIIGAKLCDYLLEKNRITDIPSNERSYHIFYYLFAGASVEEKNYWRLGEATNYNYIGDQRSLQADDENKFKELTAAMKTVGIGRSAQNQIFQLLTAILQLGNLQFIDSGDMTQEPCQIKNLDVLEVIAETLGIHPRNLETVLTYKTMYIKRELCSVFLNAETAIIQRDSLAKCLYSLLFRWIVEHINNRLCKSEEETANFIGITDFPGFQNKKDNQLQELLSHYMNEHTNQFINQQIFEIPLSDYKSQNIKVQEYNYIPNNEIIQLYERSDGIITVLDSECNRTRKNQDRLLGKINALAENSSIIHPSRNGFTIQHYEGDVTYNVEDLLESNMDSMNSDFVSLIRGSGEMPESNNEFIKSIFSDKAVTTQTLKNSGNNIVDAQQSKLPSRSPSTKRKQRKLEKKKQTEVIPTVGSHLTMTMNELFESLSETNPWFVMCIKPNEDLKSYKFNVDFVQEQVQMYGFEDITKIRQDYDYTSYFTFDEFLEIFEPIVESLQLPNYNPRSKCISFVNVFKWGPQDVLVGQDKLFVSEEAWRSLDNEVRAIEDAMKPNKKKTNRLSEDFHGDPNSRSGLIEGYSEASSFHDNGEYSEDEILTEDNMSQFESEYHYTEQDSGAVVDGLRENKGEGDAHATVEEEEEDESSEEEEVEKTTLARKQWVCFTWSVTWCYFPFCLSTCGGMKLKEIQMAWREKVALCIIIGLLSASIIFYIVGLGQIICPKQNVMTREELSRYDDMKKAYIGLHGRYLDVTEFLQKPSHAIYAKDYDNFADYIGKDLTYMFYSPLDLWGVSYCVGVGSSPRDNNMQWDYIYGDKTTSSQRKNFETRVESGNEYLHRVYNPNSDGSGPSGMRKDYVHYLIKEYFKGFLVTSKNSIKPNSDNESNVKYVVIYDNVYDITNYGSANNFLGQFYNEVLTEPSRDVTSLYEKYAKKVKANPNAEGYYPAEACLQCMKDIFFYAKIDHRNDLRCQLTNYILLIGSIILVSVIGVKFLAALRFGGKRDPEEYDKFVICQVPCYTEDDESLRKTIDSLSTMQYDDKRKLLFIIADGMIIGSGNDRPTPRIVLDILGVDASVDPEAFAFHSIGEGPLEYNMGKVYSGLYECKGRSVPFIVVVKVGSPSERSKPGNRGKRDSQMILMRFLSKVHFNSEMTPLELEIYHQMKNVIGVNPSFYEYVLMVDADTRVMKDSLNRMVACMIHDSKIMGICGETKLESEKKSWVTMIQVYEYFISHHLSKAFESLFGSVTCLPGCFSMYRVRTPTRHIPLLISPDIINDYSEKKVDTLHKKNLLSLGEDRYLTTLMLKHFPNLKLTFTPDAICKTNVPDRFSVLLSQRRRWINSTVHNLIELLFLPQLCGFLCFSLRFVVFLDLFATLTQPATIIYLIYLVYVVIAKGEELPILSLLLLIAMYGFQIIIFLIKKQWQHVGWMIIYILALPLYGFYIPLYSFWHFDDFSWGNTRVVLERKMRKKGKKGDIEIYDPKKIPMKKWEDYERELYEQQESSKDSRASDFSKNSFPNAPSSYASSVPALPPQYDNNYAPSMPAGSVYGGDIPNSYYTGSVYAASAYQPSTPAPYNSMYQNQTTMPYPNNSLYSSRPSGVMPSDEEIVREIRQILSTADLMNITKKQVREQLTAYFNVDMSSKKSYINSVIESILEGKM</sequence>
<dbReference type="PRINTS" id="PR00193">
    <property type="entry name" value="MYOSINHEAVY"/>
</dbReference>
<feature type="domain" description="Myosin motor" evidence="15">
    <location>
        <begin position="11"/>
        <end position="725"/>
    </location>
</feature>
<gene>
    <name evidence="17" type="ORF">LY90DRAFT_666522</name>
</gene>
<accession>A0A1Y2EQA2</accession>
<comment type="similarity">
    <text evidence="12">Belongs to the TRAFAC class myosin-kinesin ATPase superfamily. Myosin family.</text>
</comment>
<dbReference type="InterPro" id="IPR004835">
    <property type="entry name" value="Chitin_synth"/>
</dbReference>
<dbReference type="Gene3D" id="1.10.10.60">
    <property type="entry name" value="Homeodomain-like"/>
    <property type="match status" value="1"/>
</dbReference>
<comment type="caution">
    <text evidence="17">The sequence shown here is derived from an EMBL/GenBank/DDBJ whole genome shotgun (WGS) entry which is preliminary data.</text>
</comment>
<dbReference type="EC" id="2.4.1.16" evidence="2"/>
<keyword evidence="6 14" id="KW-0812">Transmembrane</keyword>
<dbReference type="SMART" id="SM00242">
    <property type="entry name" value="MYSc"/>
    <property type="match status" value="1"/>
</dbReference>
<keyword evidence="7 14" id="KW-1133">Transmembrane helix</keyword>
<dbReference type="GO" id="GO:0006031">
    <property type="term" value="P:chitin biosynthetic process"/>
    <property type="evidence" value="ECO:0007669"/>
    <property type="project" value="TreeGrafter"/>
</dbReference>
<evidence type="ECO:0000256" key="5">
    <source>
        <dbReference type="ARBA" id="ARBA00022679"/>
    </source>
</evidence>
<evidence type="ECO:0000256" key="12">
    <source>
        <dbReference type="PROSITE-ProRule" id="PRU00782"/>
    </source>
</evidence>
<dbReference type="GO" id="GO:0030428">
    <property type="term" value="C:cell septum"/>
    <property type="evidence" value="ECO:0007669"/>
    <property type="project" value="TreeGrafter"/>
</dbReference>
<evidence type="ECO:0000256" key="9">
    <source>
        <dbReference type="ARBA" id="ARBA00023136"/>
    </source>
</evidence>
<feature type="region of interest" description="Disordered" evidence="13">
    <location>
        <begin position="803"/>
        <end position="830"/>
    </location>
</feature>
<reference evidence="17 18" key="1">
    <citation type="submission" date="2016-08" db="EMBL/GenBank/DDBJ databases">
        <title>A Parts List for Fungal Cellulosomes Revealed by Comparative Genomics.</title>
        <authorList>
            <consortium name="DOE Joint Genome Institute"/>
            <person name="Haitjema C.H."/>
            <person name="Gilmore S.P."/>
            <person name="Henske J.K."/>
            <person name="Solomon K.V."/>
            <person name="De Groot R."/>
            <person name="Kuo A."/>
            <person name="Mondo S.J."/>
            <person name="Salamov A.A."/>
            <person name="Labutti K."/>
            <person name="Zhao Z."/>
            <person name="Chiniquy J."/>
            <person name="Barry K."/>
            <person name="Brewer H.M."/>
            <person name="Purvine S.O."/>
            <person name="Wright A.T."/>
            <person name="Boxma B."/>
            <person name="Van Alen T."/>
            <person name="Hackstein J.H."/>
            <person name="Baker S.E."/>
            <person name="Grigoriev I.V."/>
            <person name="O'Malley M.A."/>
        </authorList>
    </citation>
    <scope>NUCLEOTIDE SEQUENCE [LARGE SCALE GENOMIC DNA]</scope>
    <source>
        <strain evidence="17 18">G1</strain>
    </source>
</reference>
<dbReference type="InterPro" id="IPR014876">
    <property type="entry name" value="DEK_C"/>
</dbReference>
<dbReference type="GO" id="GO:0005886">
    <property type="term" value="C:plasma membrane"/>
    <property type="evidence" value="ECO:0007669"/>
    <property type="project" value="UniProtKB-SubCell"/>
</dbReference>
<dbReference type="SUPFAM" id="SSF53448">
    <property type="entry name" value="Nucleotide-diphospho-sugar transferases"/>
    <property type="match status" value="1"/>
</dbReference>
<evidence type="ECO:0000313" key="18">
    <source>
        <dbReference type="Proteomes" id="UP000193920"/>
    </source>
</evidence>
<feature type="region of interest" description="Disordered" evidence="13">
    <location>
        <begin position="566"/>
        <end position="588"/>
    </location>
</feature>
<dbReference type="PANTHER" id="PTHR22914:SF13">
    <property type="entry name" value="CHITIN SYNTHASE"/>
    <property type="match status" value="1"/>
</dbReference>
<keyword evidence="10 12" id="KW-0505">Motor protein</keyword>
<dbReference type="OrthoDB" id="370884at2759"/>
<dbReference type="SUPFAM" id="SSF55856">
    <property type="entry name" value="Cytochrome b5-like heme/steroid binding domain"/>
    <property type="match status" value="1"/>
</dbReference>
<evidence type="ECO:0000256" key="13">
    <source>
        <dbReference type="SAM" id="MobiDB-lite"/>
    </source>
</evidence>
<keyword evidence="9 14" id="KW-0472">Membrane</keyword>
<dbReference type="PROSITE" id="PS51456">
    <property type="entry name" value="MYOSIN_MOTOR"/>
    <property type="match status" value="1"/>
</dbReference>
<dbReference type="InterPro" id="IPR036961">
    <property type="entry name" value="Kinesin_motor_dom_sf"/>
</dbReference>
<feature type="transmembrane region" description="Helical" evidence="14">
    <location>
        <begin position="876"/>
        <end position="899"/>
    </location>
</feature>
<comment type="subcellular location">
    <subcellularLocation>
        <location evidence="1">Cell membrane</location>
        <topology evidence="1">Multi-pass membrane protein</topology>
    </subcellularLocation>
</comment>
<dbReference type="Gene3D" id="1.20.58.530">
    <property type="match status" value="1"/>
</dbReference>
<evidence type="ECO:0000256" key="8">
    <source>
        <dbReference type="ARBA" id="ARBA00023123"/>
    </source>
</evidence>
<keyword evidence="4" id="KW-0328">Glycosyltransferase</keyword>
<dbReference type="InterPro" id="IPR029044">
    <property type="entry name" value="Nucleotide-diphossugar_trans"/>
</dbReference>